<comment type="cofactor">
    <cofactor evidence="1">
        <name>[4Fe-4S] cluster</name>
        <dbReference type="ChEBI" id="CHEBI:49883"/>
    </cofactor>
</comment>
<gene>
    <name evidence="10" type="ORF">A3D65_05015</name>
</gene>
<accession>A0A1G2D4M4</accession>
<evidence type="ECO:0000256" key="2">
    <source>
        <dbReference type="ARBA" id="ARBA00008343"/>
    </source>
</evidence>
<keyword evidence="6" id="KW-0408">Iron</keyword>
<dbReference type="InterPro" id="IPR036390">
    <property type="entry name" value="WH_DNA-bd_sf"/>
</dbReference>
<dbReference type="SUPFAM" id="SSF46785">
    <property type="entry name" value="Winged helix' DNA-binding domain"/>
    <property type="match status" value="1"/>
</dbReference>
<dbReference type="GO" id="GO:0051536">
    <property type="term" value="F:iron-sulfur cluster binding"/>
    <property type="evidence" value="ECO:0007669"/>
    <property type="project" value="UniProtKB-KW"/>
</dbReference>
<sequence>MIRRAKHLYDAAKKIVVEHDGNFPSDEKALRRLPGVGPSTAAEIRAFSFGHDVPMIDTNIRRILARVFFRPRSEGTRSEKNTRSNLEELIPKVRPCIFLPRDKELFLFAKSLIPKGRGRAWNYAMLDLGATLCTARNHSSRCPLMKLHGKVGEFRYKKPQKKFAGSNRFYRGRIIKTLTNHSNATPSQLSKELELPLAAVRDVLRGLKRERLVLFLHGRVFLPM</sequence>
<dbReference type="Proteomes" id="UP000177996">
    <property type="component" value="Unassembled WGS sequence"/>
</dbReference>
<keyword evidence="9" id="KW-0326">Glycosidase</keyword>
<dbReference type="GO" id="GO:0006298">
    <property type="term" value="P:mismatch repair"/>
    <property type="evidence" value="ECO:0007669"/>
    <property type="project" value="TreeGrafter"/>
</dbReference>
<dbReference type="Gene3D" id="1.10.340.30">
    <property type="entry name" value="Hypothetical protein, domain 2"/>
    <property type="match status" value="1"/>
</dbReference>
<dbReference type="SUPFAM" id="SSF48150">
    <property type="entry name" value="DNA-glycosylase"/>
    <property type="match status" value="1"/>
</dbReference>
<protein>
    <recommendedName>
        <fullName evidence="12">Adenine DNA glycosylase</fullName>
    </recommendedName>
</protein>
<dbReference type="GO" id="GO:0034039">
    <property type="term" value="F:8-oxo-7,8-dihydroguanine DNA N-glycosylase activity"/>
    <property type="evidence" value="ECO:0007669"/>
    <property type="project" value="TreeGrafter"/>
</dbReference>
<keyword evidence="4" id="KW-0227">DNA damage</keyword>
<dbReference type="GO" id="GO:0046872">
    <property type="term" value="F:metal ion binding"/>
    <property type="evidence" value="ECO:0007669"/>
    <property type="project" value="UniProtKB-KW"/>
</dbReference>
<comment type="caution">
    <text evidence="10">The sequence shown here is derived from an EMBL/GenBank/DDBJ whole genome shotgun (WGS) entry which is preliminary data.</text>
</comment>
<dbReference type="AlphaFoldDB" id="A0A1G2D4M4"/>
<evidence type="ECO:0000256" key="9">
    <source>
        <dbReference type="ARBA" id="ARBA00023295"/>
    </source>
</evidence>
<keyword evidence="5" id="KW-0378">Hydrolase</keyword>
<proteinExistence type="inferred from homology"/>
<reference evidence="10 11" key="1">
    <citation type="journal article" date="2016" name="Nat. Commun.">
        <title>Thousands of microbial genomes shed light on interconnected biogeochemical processes in an aquifer system.</title>
        <authorList>
            <person name="Anantharaman K."/>
            <person name="Brown C.T."/>
            <person name="Hug L.A."/>
            <person name="Sharon I."/>
            <person name="Castelle C.J."/>
            <person name="Probst A.J."/>
            <person name="Thomas B.C."/>
            <person name="Singh A."/>
            <person name="Wilkins M.J."/>
            <person name="Karaoz U."/>
            <person name="Brodie E.L."/>
            <person name="Williams K.H."/>
            <person name="Hubbard S.S."/>
            <person name="Banfield J.F."/>
        </authorList>
    </citation>
    <scope>NUCLEOTIDE SEQUENCE [LARGE SCALE GENOMIC DNA]</scope>
</reference>
<evidence type="ECO:0000256" key="8">
    <source>
        <dbReference type="ARBA" id="ARBA00023204"/>
    </source>
</evidence>
<keyword evidence="7" id="KW-0411">Iron-sulfur</keyword>
<evidence type="ECO:0000256" key="7">
    <source>
        <dbReference type="ARBA" id="ARBA00023014"/>
    </source>
</evidence>
<dbReference type="InterPro" id="IPR044298">
    <property type="entry name" value="MIG/MutY"/>
</dbReference>
<name>A0A1G2D4M4_9BACT</name>
<evidence type="ECO:0000313" key="10">
    <source>
        <dbReference type="EMBL" id="OGZ08585.1"/>
    </source>
</evidence>
<dbReference type="PANTHER" id="PTHR42944:SF1">
    <property type="entry name" value="ADENINE DNA GLYCOSYLASE"/>
    <property type="match status" value="1"/>
</dbReference>
<evidence type="ECO:0000256" key="1">
    <source>
        <dbReference type="ARBA" id="ARBA00001966"/>
    </source>
</evidence>
<evidence type="ECO:0000256" key="5">
    <source>
        <dbReference type="ARBA" id="ARBA00022801"/>
    </source>
</evidence>
<dbReference type="GO" id="GO:0006284">
    <property type="term" value="P:base-excision repair"/>
    <property type="evidence" value="ECO:0007669"/>
    <property type="project" value="InterPro"/>
</dbReference>
<evidence type="ECO:0000313" key="11">
    <source>
        <dbReference type="Proteomes" id="UP000177996"/>
    </source>
</evidence>
<evidence type="ECO:0000256" key="6">
    <source>
        <dbReference type="ARBA" id="ARBA00023004"/>
    </source>
</evidence>
<dbReference type="EMBL" id="MHLL01000032">
    <property type="protein sequence ID" value="OGZ08585.1"/>
    <property type="molecule type" value="Genomic_DNA"/>
</dbReference>
<keyword evidence="8" id="KW-0234">DNA repair</keyword>
<dbReference type="PANTHER" id="PTHR42944">
    <property type="entry name" value="ADENINE DNA GLYCOSYLASE"/>
    <property type="match status" value="1"/>
</dbReference>
<dbReference type="InterPro" id="IPR023170">
    <property type="entry name" value="HhH_base_excis_C"/>
</dbReference>
<dbReference type="Gene3D" id="1.10.1670.10">
    <property type="entry name" value="Helix-hairpin-Helix base-excision DNA repair enzymes (C-terminal)"/>
    <property type="match status" value="1"/>
</dbReference>
<evidence type="ECO:0000256" key="4">
    <source>
        <dbReference type="ARBA" id="ARBA00022763"/>
    </source>
</evidence>
<dbReference type="GO" id="GO:0000701">
    <property type="term" value="F:purine-specific mismatch base pair DNA N-glycosylase activity"/>
    <property type="evidence" value="ECO:0007669"/>
    <property type="project" value="TreeGrafter"/>
</dbReference>
<dbReference type="GO" id="GO:0032357">
    <property type="term" value="F:oxidized purine DNA binding"/>
    <property type="evidence" value="ECO:0007669"/>
    <property type="project" value="TreeGrafter"/>
</dbReference>
<dbReference type="InterPro" id="IPR011257">
    <property type="entry name" value="DNA_glycosylase"/>
</dbReference>
<keyword evidence="3" id="KW-0479">Metal-binding</keyword>
<comment type="similarity">
    <text evidence="2">Belongs to the Nth/MutY family.</text>
</comment>
<organism evidence="10 11">
    <name type="scientific">Candidatus Lloydbacteria bacterium RIFCSPHIGHO2_02_FULL_50_13</name>
    <dbReference type="NCBI Taxonomy" id="1798661"/>
    <lineage>
        <taxon>Bacteria</taxon>
        <taxon>Candidatus Lloydiibacteriota</taxon>
    </lineage>
</organism>
<evidence type="ECO:0008006" key="12">
    <source>
        <dbReference type="Google" id="ProtNLM"/>
    </source>
</evidence>
<evidence type="ECO:0000256" key="3">
    <source>
        <dbReference type="ARBA" id="ARBA00022723"/>
    </source>
</evidence>
<dbReference type="GO" id="GO:0035485">
    <property type="term" value="F:adenine/guanine mispair binding"/>
    <property type="evidence" value="ECO:0007669"/>
    <property type="project" value="TreeGrafter"/>
</dbReference>
<dbReference type="InterPro" id="IPR003265">
    <property type="entry name" value="HhH-GPD_domain"/>
</dbReference>
<dbReference type="CDD" id="cd00056">
    <property type="entry name" value="ENDO3c"/>
    <property type="match status" value="1"/>
</dbReference>
<dbReference type="STRING" id="1798661.A3D65_05015"/>